<dbReference type="SFLD" id="SFLDG01067">
    <property type="entry name" value="SPASM/twitch_domain_containing"/>
    <property type="match status" value="1"/>
</dbReference>
<dbReference type="GeneID" id="89612597"/>
<keyword evidence="3" id="KW-0949">S-adenosyl-L-methionine</keyword>
<evidence type="ECO:0000256" key="1">
    <source>
        <dbReference type="ARBA" id="ARBA00001966"/>
    </source>
</evidence>
<name>A0A150MSG4_GEOSE</name>
<dbReference type="NCBIfam" id="TIGR04085">
    <property type="entry name" value="rSAM_more_4Fe4S"/>
    <property type="match status" value="1"/>
</dbReference>
<keyword evidence="4" id="KW-0479">Metal-binding</keyword>
<dbReference type="RefSeq" id="WP_053532356.1">
    <property type="nucleotide sequence ID" value="NZ_JAKLOQ020000095.1"/>
</dbReference>
<dbReference type="PANTHER" id="PTHR43787:SF3">
    <property type="entry name" value="ARYLSULFATASE REGULATORY PROTEIN"/>
    <property type="match status" value="1"/>
</dbReference>
<reference evidence="8 9" key="1">
    <citation type="submission" date="2016-01" db="EMBL/GenBank/DDBJ databases">
        <title>Draft Genome Sequences of Seven Thermophilic Sporeformers Isolated from Foods.</title>
        <authorList>
            <person name="Berendsen E.M."/>
            <person name="Wells-Bennik M.H."/>
            <person name="Krawcyk A.O."/>
            <person name="De Jong A."/>
            <person name="Holsappel S."/>
            <person name="Eijlander R.T."/>
            <person name="Kuipers O.P."/>
        </authorList>
    </citation>
    <scope>NUCLEOTIDE SEQUENCE [LARGE SCALE GENOMIC DNA]</scope>
    <source>
        <strain evidence="8 9">B4109</strain>
    </source>
</reference>
<organism evidence="8 9">
    <name type="scientific">Geobacillus stearothermophilus</name>
    <name type="common">Bacillus stearothermophilus</name>
    <dbReference type="NCBI Taxonomy" id="1422"/>
    <lineage>
        <taxon>Bacteria</taxon>
        <taxon>Bacillati</taxon>
        <taxon>Bacillota</taxon>
        <taxon>Bacilli</taxon>
        <taxon>Bacillales</taxon>
        <taxon>Anoxybacillaceae</taxon>
        <taxon>Geobacillus</taxon>
    </lineage>
</organism>
<dbReference type="Pfam" id="PF04055">
    <property type="entry name" value="Radical_SAM"/>
    <property type="match status" value="1"/>
</dbReference>
<dbReference type="GO" id="GO:0003824">
    <property type="term" value="F:catalytic activity"/>
    <property type="evidence" value="ECO:0007669"/>
    <property type="project" value="InterPro"/>
</dbReference>
<evidence type="ECO:0000256" key="5">
    <source>
        <dbReference type="ARBA" id="ARBA00023004"/>
    </source>
</evidence>
<dbReference type="PANTHER" id="PTHR43787">
    <property type="entry name" value="FEMO COFACTOR BIOSYNTHESIS PROTEIN NIFB-RELATED"/>
    <property type="match status" value="1"/>
</dbReference>
<dbReference type="InterPro" id="IPR013785">
    <property type="entry name" value="Aldolase_TIM"/>
</dbReference>
<dbReference type="GO" id="GO:0046872">
    <property type="term" value="F:metal ion binding"/>
    <property type="evidence" value="ECO:0007669"/>
    <property type="project" value="UniProtKB-KW"/>
</dbReference>
<keyword evidence="5" id="KW-0408">Iron</keyword>
<dbReference type="CDD" id="cd01335">
    <property type="entry name" value="Radical_SAM"/>
    <property type="match status" value="1"/>
</dbReference>
<dbReference type="SFLD" id="SFLDS00029">
    <property type="entry name" value="Radical_SAM"/>
    <property type="match status" value="1"/>
</dbReference>
<evidence type="ECO:0000256" key="4">
    <source>
        <dbReference type="ARBA" id="ARBA00022723"/>
    </source>
</evidence>
<evidence type="ECO:0000256" key="3">
    <source>
        <dbReference type="ARBA" id="ARBA00022691"/>
    </source>
</evidence>
<evidence type="ECO:0000256" key="2">
    <source>
        <dbReference type="ARBA" id="ARBA00022485"/>
    </source>
</evidence>
<keyword evidence="6" id="KW-0411">Iron-sulfur</keyword>
<dbReference type="AlphaFoldDB" id="A0A150MSG4"/>
<dbReference type="UniPathway" id="UPA00782"/>
<protein>
    <recommendedName>
        <fullName evidence="7">Radical SAM core domain-containing protein</fullName>
    </recommendedName>
</protein>
<keyword evidence="2" id="KW-0004">4Fe-4S</keyword>
<gene>
    <name evidence="8" type="ORF">B4109_3125</name>
</gene>
<evidence type="ECO:0000313" key="8">
    <source>
        <dbReference type="EMBL" id="KYD27418.1"/>
    </source>
</evidence>
<dbReference type="Gene3D" id="3.20.20.70">
    <property type="entry name" value="Aldolase class I"/>
    <property type="match status" value="1"/>
</dbReference>
<evidence type="ECO:0000256" key="6">
    <source>
        <dbReference type="ARBA" id="ARBA00023014"/>
    </source>
</evidence>
<dbReference type="EMBL" id="LQYV01000051">
    <property type="protein sequence ID" value="KYD27418.1"/>
    <property type="molecule type" value="Genomic_DNA"/>
</dbReference>
<feature type="domain" description="Radical SAM core" evidence="7">
    <location>
        <begin position="95"/>
        <end position="233"/>
    </location>
</feature>
<evidence type="ECO:0000259" key="7">
    <source>
        <dbReference type="Pfam" id="PF04055"/>
    </source>
</evidence>
<dbReference type="GO" id="GO:0051539">
    <property type="term" value="F:4 iron, 4 sulfur cluster binding"/>
    <property type="evidence" value="ECO:0007669"/>
    <property type="project" value="UniProtKB-KW"/>
</dbReference>
<dbReference type="PATRIC" id="fig|1422.18.peg.2982"/>
<sequence length="445" mass="50794">MKWIPSRFNAMAQTKQGELILYNSYTGAIGAVAEGERAAVLEALKRTGIDRELSPVEQTLVECGFLVAENVDEKRRAQFLHQSLHRTDVMHLVILPTEACNFRCVYCYQEFLRGQMKREVIDGLKRFLTKTIPRLTHLTVSWFGGEPLLAIDVIEEISTVIIEQTKRYGVAYQADMSTNGYGLSKETMRRLLRCEVTRFMVTLDGSKDVHDVRRVLANRGPTYETILGHLRDIQTLDESFEVDIRVNFDEDNLDRIPLFLDELACYFAGDRRFQLFCRPVGRWGGANDERLPVCDHRTAEVKIWELTEYGIKKGLSMSSMVESMLMPSGAVCYAAKPHSFVIGADGQVYKCTCAFDEEYNRIGRLHADGTMDVDMDKLALWVTSGEETDEQCQACFFRPACQGNHCPLYRLRTGDRPCPHEKRKIKEVLRLIDAQSFVRDEGKGR</sequence>
<dbReference type="InterPro" id="IPR058240">
    <property type="entry name" value="rSAM_sf"/>
</dbReference>
<comment type="caution">
    <text evidence="8">The sequence shown here is derived from an EMBL/GenBank/DDBJ whole genome shotgun (WGS) entry which is preliminary data.</text>
</comment>
<proteinExistence type="predicted"/>
<dbReference type="InterPro" id="IPR007197">
    <property type="entry name" value="rSAM"/>
</dbReference>
<comment type="cofactor">
    <cofactor evidence="1">
        <name>[4Fe-4S] cluster</name>
        <dbReference type="ChEBI" id="CHEBI:49883"/>
    </cofactor>
</comment>
<accession>A0A150MSG4</accession>
<evidence type="ECO:0000313" key="9">
    <source>
        <dbReference type="Proteomes" id="UP000075424"/>
    </source>
</evidence>
<dbReference type="InterPro" id="IPR023885">
    <property type="entry name" value="4Fe4S-binding_SPASM_dom"/>
</dbReference>
<dbReference type="Proteomes" id="UP000075424">
    <property type="component" value="Unassembled WGS sequence"/>
</dbReference>
<dbReference type="SUPFAM" id="SSF102114">
    <property type="entry name" value="Radical SAM enzymes"/>
    <property type="match status" value="1"/>
</dbReference>